<accession>A0AAW9SDY7</accession>
<proteinExistence type="predicted"/>
<dbReference type="Proteomes" id="UP001428774">
    <property type="component" value="Unassembled WGS sequence"/>
</dbReference>
<reference evidence="4 5" key="1">
    <citation type="submission" date="2024-05" db="EMBL/GenBank/DDBJ databases">
        <title>Genome sequence of Ponticoccus litoralis KCCM 90028.</title>
        <authorList>
            <person name="Kim J.M."/>
            <person name="Lee J.K."/>
            <person name="Choi B.J."/>
            <person name="Bayburt H."/>
            <person name="Baek J.H."/>
            <person name="Jeon C.O."/>
        </authorList>
    </citation>
    <scope>NUCLEOTIDE SEQUENCE [LARGE SCALE GENOMIC DNA]</scope>
    <source>
        <strain evidence="4 5">KCCM 90028</strain>
    </source>
</reference>
<keyword evidence="5" id="KW-1185">Reference proteome</keyword>
<evidence type="ECO:0000313" key="4">
    <source>
        <dbReference type="EMBL" id="MEN9063054.1"/>
    </source>
</evidence>
<evidence type="ECO:0000259" key="3">
    <source>
        <dbReference type="Pfam" id="PF02737"/>
    </source>
</evidence>
<evidence type="ECO:0000256" key="1">
    <source>
        <dbReference type="ARBA" id="ARBA00023002"/>
    </source>
</evidence>
<feature type="domain" description="3-hydroxyacyl-CoA dehydrogenase C-terminal" evidence="2">
    <location>
        <begin position="186"/>
        <end position="238"/>
    </location>
</feature>
<dbReference type="AlphaFoldDB" id="A0AAW9SDY7"/>
<dbReference type="PANTHER" id="PTHR48075">
    <property type="entry name" value="3-HYDROXYACYL-COA DEHYDROGENASE FAMILY PROTEIN"/>
    <property type="match status" value="1"/>
</dbReference>
<comment type="caution">
    <text evidence="4">The sequence shown here is derived from an EMBL/GenBank/DDBJ whole genome shotgun (WGS) entry which is preliminary data.</text>
</comment>
<sequence length="323" mass="34858">MTGAIEKVTCVGCGVIGAGWVVHFLRAGLDVVACDPDPAKEAYVRAMIEDARPHVTSLGLADGASPERWRFSTTLEDAIPEADLVQESAVENEAMKIDLLKRIDDLAKDDAIIASSSSGFLAARLRAEMAGGDRFLIAHPFNPPYMIPLVELAGADGLAAGVLDRITEFYRSTEMRPVVLNREIRGYIGNRIQAAVFREVLHIVQEGVASPEDIDAAIKHGPGLRWALMGPTEIYSLGSGGGEGWSFFLKLLLGELADGYAAPGSFEPSEATLQRYTAGAMQALDRAPFQRLCNQRDDGLVKLRNLISDLDRAQASQPAEQHA</sequence>
<dbReference type="EMBL" id="JBDNCH010000004">
    <property type="protein sequence ID" value="MEN9063054.1"/>
    <property type="molecule type" value="Genomic_DNA"/>
</dbReference>
<dbReference type="Gene3D" id="1.10.1040.10">
    <property type="entry name" value="N-(1-d-carboxylethyl)-l-norvaline Dehydrogenase, domain 2"/>
    <property type="match status" value="1"/>
</dbReference>
<feature type="domain" description="3-hydroxyacyl-CoA dehydrogenase NAD binding" evidence="3">
    <location>
        <begin position="7"/>
        <end position="181"/>
    </location>
</feature>
<dbReference type="InterPro" id="IPR036291">
    <property type="entry name" value="NAD(P)-bd_dom_sf"/>
</dbReference>
<dbReference type="Pfam" id="PF00725">
    <property type="entry name" value="3HCDH"/>
    <property type="match status" value="1"/>
</dbReference>
<evidence type="ECO:0000313" key="5">
    <source>
        <dbReference type="Proteomes" id="UP001428774"/>
    </source>
</evidence>
<dbReference type="Gene3D" id="3.40.50.720">
    <property type="entry name" value="NAD(P)-binding Rossmann-like Domain"/>
    <property type="match status" value="1"/>
</dbReference>
<dbReference type="InterPro" id="IPR006176">
    <property type="entry name" value="3-OHacyl-CoA_DH_NAD-bd"/>
</dbReference>
<dbReference type="SUPFAM" id="SSF48179">
    <property type="entry name" value="6-phosphogluconate dehydrogenase C-terminal domain-like"/>
    <property type="match status" value="1"/>
</dbReference>
<dbReference type="GO" id="GO:0006631">
    <property type="term" value="P:fatty acid metabolic process"/>
    <property type="evidence" value="ECO:0007669"/>
    <property type="project" value="InterPro"/>
</dbReference>
<dbReference type="Pfam" id="PF02737">
    <property type="entry name" value="3HCDH_N"/>
    <property type="match status" value="1"/>
</dbReference>
<organism evidence="4 5">
    <name type="scientific">Ponticoccus litoralis</name>
    <dbReference type="NCBI Taxonomy" id="422297"/>
    <lineage>
        <taxon>Bacteria</taxon>
        <taxon>Pseudomonadati</taxon>
        <taxon>Pseudomonadota</taxon>
        <taxon>Alphaproteobacteria</taxon>
        <taxon>Rhodobacterales</taxon>
        <taxon>Roseobacteraceae</taxon>
        <taxon>Ponticoccus</taxon>
    </lineage>
</organism>
<dbReference type="RefSeq" id="WP_347168162.1">
    <property type="nucleotide sequence ID" value="NZ_JBDNCH010000004.1"/>
</dbReference>
<keyword evidence="1" id="KW-0560">Oxidoreductase</keyword>
<dbReference type="InterPro" id="IPR013328">
    <property type="entry name" value="6PGD_dom2"/>
</dbReference>
<dbReference type="InterPro" id="IPR008927">
    <property type="entry name" value="6-PGluconate_DH-like_C_sf"/>
</dbReference>
<name>A0AAW9SDY7_9RHOB</name>
<dbReference type="PANTHER" id="PTHR48075:SF5">
    <property type="entry name" value="3-HYDROXYBUTYRYL-COA DEHYDROGENASE"/>
    <property type="match status" value="1"/>
</dbReference>
<evidence type="ECO:0000259" key="2">
    <source>
        <dbReference type="Pfam" id="PF00725"/>
    </source>
</evidence>
<protein>
    <submittedName>
        <fullName evidence="4">3-hydroxyacyl-CoA dehydrogenase NAD-binding domain-containing protein</fullName>
    </submittedName>
</protein>
<dbReference type="InterPro" id="IPR006108">
    <property type="entry name" value="3HC_DH_C"/>
</dbReference>
<dbReference type="GO" id="GO:0070403">
    <property type="term" value="F:NAD+ binding"/>
    <property type="evidence" value="ECO:0007669"/>
    <property type="project" value="InterPro"/>
</dbReference>
<dbReference type="SUPFAM" id="SSF51735">
    <property type="entry name" value="NAD(P)-binding Rossmann-fold domains"/>
    <property type="match status" value="1"/>
</dbReference>
<dbReference type="GO" id="GO:0016616">
    <property type="term" value="F:oxidoreductase activity, acting on the CH-OH group of donors, NAD or NADP as acceptor"/>
    <property type="evidence" value="ECO:0007669"/>
    <property type="project" value="InterPro"/>
</dbReference>
<gene>
    <name evidence="4" type="ORF">ABFB10_20805</name>
</gene>